<dbReference type="STRING" id="13333.U5D4M2"/>
<dbReference type="PROSITE" id="PS51257">
    <property type="entry name" value="PROKAR_LIPOPROTEIN"/>
    <property type="match status" value="1"/>
</dbReference>
<dbReference type="eggNOG" id="ENOG502S8YN">
    <property type="taxonomic scope" value="Eukaryota"/>
</dbReference>
<dbReference type="PANTHER" id="PTHR33136">
    <property type="entry name" value="RAPID ALKALINIZATION FACTOR-LIKE"/>
    <property type="match status" value="1"/>
</dbReference>
<dbReference type="Pfam" id="PF05498">
    <property type="entry name" value="RALF"/>
    <property type="match status" value="1"/>
</dbReference>
<dbReference type="HOGENOM" id="CLU_127895_1_2_1"/>
<dbReference type="GO" id="GO:0019722">
    <property type="term" value="P:calcium-mediated signaling"/>
    <property type="evidence" value="ECO:0000318"/>
    <property type="project" value="GO_Central"/>
</dbReference>
<dbReference type="InterPro" id="IPR008801">
    <property type="entry name" value="RALF"/>
</dbReference>
<sequence length="126" mass="13869">MALKILSILLVLVAAACMAGMSGALIPDNDWRFKSLDADVSISDIDGGDNLVGDFVDEDEEMSMESETSRRLLGGAKRYISYGALKKDRVPCNHRGASYYNCKRTSRANPYRRGCSAITRCARILK</sequence>
<keyword evidence="3 5" id="KW-0732">Signal</keyword>
<dbReference type="GO" id="GO:0005179">
    <property type="term" value="F:hormone activity"/>
    <property type="evidence" value="ECO:0007669"/>
    <property type="project" value="UniProtKB-KW"/>
</dbReference>
<keyword evidence="2" id="KW-0372">Hormone</keyword>
<comment type="similarity">
    <text evidence="1">Belongs to the plant rapid alkalinization factor (RALF) family.</text>
</comment>
<feature type="signal peptide" evidence="5">
    <location>
        <begin position="1"/>
        <end position="24"/>
    </location>
</feature>
<evidence type="ECO:0000256" key="4">
    <source>
        <dbReference type="ARBA" id="ARBA00023157"/>
    </source>
</evidence>
<dbReference type="AlphaFoldDB" id="U5D4M2"/>
<reference evidence="7" key="1">
    <citation type="journal article" date="2013" name="Science">
        <title>The Amborella genome and the evolution of flowering plants.</title>
        <authorList>
            <consortium name="Amborella Genome Project"/>
        </authorList>
    </citation>
    <scope>NUCLEOTIDE SEQUENCE [LARGE SCALE GENOMIC DNA]</scope>
</reference>
<accession>U5D4M2</accession>
<evidence type="ECO:0000256" key="1">
    <source>
        <dbReference type="ARBA" id="ARBA00009178"/>
    </source>
</evidence>
<dbReference type="EMBL" id="KI392384">
    <property type="protein sequence ID" value="ERN17165.1"/>
    <property type="molecule type" value="Genomic_DNA"/>
</dbReference>
<gene>
    <name evidence="6" type="ORF">AMTR_s00044p00139580</name>
</gene>
<name>U5D4M2_AMBTC</name>
<dbReference type="OMA" id="ECTKFEE"/>
<proteinExistence type="inferred from homology"/>
<evidence type="ECO:0000256" key="5">
    <source>
        <dbReference type="SAM" id="SignalP"/>
    </source>
</evidence>
<protein>
    <recommendedName>
        <fullName evidence="8">Rapid alkalinization factor 1</fullName>
    </recommendedName>
</protein>
<evidence type="ECO:0000256" key="2">
    <source>
        <dbReference type="ARBA" id="ARBA00022702"/>
    </source>
</evidence>
<keyword evidence="4" id="KW-1015">Disulfide bond</keyword>
<dbReference type="Gramene" id="ERN17165">
    <property type="protein sequence ID" value="ERN17165"/>
    <property type="gene ID" value="AMTR_s00044p00139580"/>
</dbReference>
<evidence type="ECO:0000256" key="3">
    <source>
        <dbReference type="ARBA" id="ARBA00022729"/>
    </source>
</evidence>
<evidence type="ECO:0000313" key="7">
    <source>
        <dbReference type="Proteomes" id="UP000017836"/>
    </source>
</evidence>
<evidence type="ECO:0000313" key="6">
    <source>
        <dbReference type="EMBL" id="ERN17165.1"/>
    </source>
</evidence>
<dbReference type="OrthoDB" id="1863600at2759"/>
<organism evidence="6 7">
    <name type="scientific">Amborella trichopoda</name>
    <dbReference type="NCBI Taxonomy" id="13333"/>
    <lineage>
        <taxon>Eukaryota</taxon>
        <taxon>Viridiplantae</taxon>
        <taxon>Streptophyta</taxon>
        <taxon>Embryophyta</taxon>
        <taxon>Tracheophyta</taxon>
        <taxon>Spermatophyta</taxon>
        <taxon>Magnoliopsida</taxon>
        <taxon>Amborellales</taxon>
        <taxon>Amborellaceae</taxon>
        <taxon>Amborella</taxon>
    </lineage>
</organism>
<feature type="chain" id="PRO_5004658923" description="Rapid alkalinization factor 1" evidence="5">
    <location>
        <begin position="25"/>
        <end position="126"/>
    </location>
</feature>
<evidence type="ECO:0008006" key="8">
    <source>
        <dbReference type="Google" id="ProtNLM"/>
    </source>
</evidence>
<dbReference type="Proteomes" id="UP000017836">
    <property type="component" value="Unassembled WGS sequence"/>
</dbReference>
<keyword evidence="7" id="KW-1185">Reference proteome</keyword>
<dbReference type="PANTHER" id="PTHR33136:SF89">
    <property type="entry name" value="PROTEIN RALF-LIKE 19"/>
    <property type="match status" value="1"/>
</dbReference>